<evidence type="ECO:0000256" key="4">
    <source>
        <dbReference type="SAM" id="MobiDB-lite"/>
    </source>
</evidence>
<name>A0A2P6TPE5_CHLSO</name>
<proteinExistence type="predicted"/>
<evidence type="ECO:0000256" key="1">
    <source>
        <dbReference type="ARBA" id="ARBA00022737"/>
    </source>
</evidence>
<gene>
    <name evidence="5" type="ORF">C2E21_5056</name>
</gene>
<dbReference type="Pfam" id="PF00023">
    <property type="entry name" value="Ank"/>
    <property type="match status" value="1"/>
</dbReference>
<dbReference type="STRING" id="3076.A0A2P6TPE5"/>
<dbReference type="AlphaFoldDB" id="A0A2P6TPE5"/>
<feature type="repeat" description="ANK" evidence="3">
    <location>
        <begin position="39"/>
        <end position="67"/>
    </location>
</feature>
<dbReference type="PANTHER" id="PTHR24189">
    <property type="entry name" value="MYOTROPHIN"/>
    <property type="match status" value="1"/>
</dbReference>
<evidence type="ECO:0000313" key="6">
    <source>
        <dbReference type="Proteomes" id="UP000239899"/>
    </source>
</evidence>
<evidence type="ECO:0000313" key="5">
    <source>
        <dbReference type="EMBL" id="PRW55904.1"/>
    </source>
</evidence>
<dbReference type="SUPFAM" id="SSF48403">
    <property type="entry name" value="Ankyrin repeat"/>
    <property type="match status" value="1"/>
</dbReference>
<dbReference type="PROSITE" id="PS50297">
    <property type="entry name" value="ANK_REP_REGION"/>
    <property type="match status" value="1"/>
</dbReference>
<dbReference type="Proteomes" id="UP000239899">
    <property type="component" value="Unassembled WGS sequence"/>
</dbReference>
<keyword evidence="1" id="KW-0677">Repeat</keyword>
<feature type="region of interest" description="Disordered" evidence="4">
    <location>
        <begin position="230"/>
        <end position="250"/>
    </location>
</feature>
<dbReference type="EMBL" id="LHPG02000009">
    <property type="protein sequence ID" value="PRW55904.1"/>
    <property type="molecule type" value="Genomic_DNA"/>
</dbReference>
<sequence>MPFAANRIANPPGPDPKGLAVLRQLLQAGAEADEPSTPQGMTPLMAACRWRNLEAARLLLAAGAAPNRCMLEGPGQVTSLMLACDFEDVPWPGPGPAMPLVKLLIEAGADVNVQGYNGWTPLLLALNKEERQWDKLKGAADTVALLLASGADPNQCRTGDDWPPLLYCWGGETMQLLELAAARGNPRLLLPLVEYADLSSQSAGTLLNIYTCLCYGELSSGQALDLMRERGADPSWEPAEEDTSGHRDSK</sequence>
<reference evidence="5 6" key="1">
    <citation type="journal article" date="2018" name="Plant J.">
        <title>Genome sequences of Chlorella sorokiniana UTEX 1602 and Micractinium conductrix SAG 241.80: implications to maltose excretion by a green alga.</title>
        <authorList>
            <person name="Arriola M.B."/>
            <person name="Velmurugan N."/>
            <person name="Zhang Y."/>
            <person name="Plunkett M.H."/>
            <person name="Hondzo H."/>
            <person name="Barney B.M."/>
        </authorList>
    </citation>
    <scope>NUCLEOTIDE SEQUENCE [LARGE SCALE GENOMIC DNA]</scope>
    <source>
        <strain evidence="6">UTEX 1602</strain>
    </source>
</reference>
<evidence type="ECO:0000256" key="3">
    <source>
        <dbReference type="PROSITE-ProRule" id="PRU00023"/>
    </source>
</evidence>
<dbReference type="PRINTS" id="PR01415">
    <property type="entry name" value="ANKYRIN"/>
</dbReference>
<evidence type="ECO:0000256" key="2">
    <source>
        <dbReference type="ARBA" id="ARBA00023043"/>
    </source>
</evidence>
<comment type="caution">
    <text evidence="5">The sequence shown here is derived from an EMBL/GenBank/DDBJ whole genome shotgun (WGS) entry which is preliminary data.</text>
</comment>
<dbReference type="PROSITE" id="PS50088">
    <property type="entry name" value="ANK_REPEAT"/>
    <property type="match status" value="1"/>
</dbReference>
<dbReference type="PANTHER" id="PTHR24189:SF50">
    <property type="entry name" value="ANKYRIN REPEAT AND SOCS BOX PROTEIN 2"/>
    <property type="match status" value="1"/>
</dbReference>
<keyword evidence="6" id="KW-1185">Reference proteome</keyword>
<dbReference type="InterPro" id="IPR050745">
    <property type="entry name" value="Multifunctional_regulatory"/>
</dbReference>
<dbReference type="Gene3D" id="1.25.40.20">
    <property type="entry name" value="Ankyrin repeat-containing domain"/>
    <property type="match status" value="1"/>
</dbReference>
<protein>
    <submittedName>
        <fullName evidence="5">Ankyrin repeat</fullName>
    </submittedName>
</protein>
<dbReference type="Pfam" id="PF12796">
    <property type="entry name" value="Ank_2"/>
    <property type="match status" value="1"/>
</dbReference>
<dbReference type="InterPro" id="IPR036770">
    <property type="entry name" value="Ankyrin_rpt-contain_sf"/>
</dbReference>
<organism evidence="5 6">
    <name type="scientific">Chlorella sorokiniana</name>
    <name type="common">Freshwater green alga</name>
    <dbReference type="NCBI Taxonomy" id="3076"/>
    <lineage>
        <taxon>Eukaryota</taxon>
        <taxon>Viridiplantae</taxon>
        <taxon>Chlorophyta</taxon>
        <taxon>core chlorophytes</taxon>
        <taxon>Trebouxiophyceae</taxon>
        <taxon>Chlorellales</taxon>
        <taxon>Chlorellaceae</taxon>
        <taxon>Chlorella clade</taxon>
        <taxon>Chlorella</taxon>
    </lineage>
</organism>
<dbReference type="InterPro" id="IPR002110">
    <property type="entry name" value="Ankyrin_rpt"/>
</dbReference>
<dbReference type="OrthoDB" id="1711136at2759"/>
<accession>A0A2P6TPE5</accession>
<dbReference type="SMART" id="SM00248">
    <property type="entry name" value="ANK"/>
    <property type="match status" value="3"/>
</dbReference>
<keyword evidence="2 3" id="KW-0040">ANK repeat</keyword>